<feature type="compositionally biased region" description="Polar residues" evidence="1">
    <location>
        <begin position="220"/>
        <end position="253"/>
    </location>
</feature>
<evidence type="ECO:0000259" key="2">
    <source>
        <dbReference type="Pfam" id="PF14420"/>
    </source>
</evidence>
<dbReference type="InterPro" id="IPR025676">
    <property type="entry name" value="Clr5_dom"/>
</dbReference>
<evidence type="ECO:0000256" key="1">
    <source>
        <dbReference type="SAM" id="MobiDB-lite"/>
    </source>
</evidence>
<feature type="region of interest" description="Disordered" evidence="1">
    <location>
        <begin position="1"/>
        <end position="22"/>
    </location>
</feature>
<gene>
    <name evidence="3" type="ORF">PG999_014733</name>
</gene>
<feature type="domain" description="Clr5" evidence="2">
    <location>
        <begin position="22"/>
        <end position="71"/>
    </location>
</feature>
<dbReference type="Proteomes" id="UP001392437">
    <property type="component" value="Unassembled WGS sequence"/>
</dbReference>
<dbReference type="Pfam" id="PF14420">
    <property type="entry name" value="Clr5"/>
    <property type="match status" value="1"/>
</dbReference>
<reference evidence="3 4" key="1">
    <citation type="submission" date="2023-01" db="EMBL/GenBank/DDBJ databases">
        <title>Analysis of 21 Apiospora genomes using comparative genomics revels a genus with tremendous synthesis potential of carbohydrate active enzymes and secondary metabolites.</title>
        <authorList>
            <person name="Sorensen T."/>
        </authorList>
    </citation>
    <scope>NUCLEOTIDE SEQUENCE [LARGE SCALE GENOMIC DNA]</scope>
    <source>
        <strain evidence="3 4">CBS 117206</strain>
    </source>
</reference>
<dbReference type="EMBL" id="JAQQWP010000013">
    <property type="protein sequence ID" value="KAK8092534.1"/>
    <property type="molecule type" value="Genomic_DNA"/>
</dbReference>
<feature type="region of interest" description="Disordered" evidence="1">
    <location>
        <begin position="209"/>
        <end position="256"/>
    </location>
</feature>
<dbReference type="AlphaFoldDB" id="A0AAW0QDQ9"/>
<sequence>MSTSSSFRWVDQKQQRSGRISPAEWANRETRLRELYSQMTLSQLMEVMKSEGFIATRKQYLHQFGKWGLQKYGITKTVNEDFVNSEGVPGNPPMLPGKGKEPAVLLPDHGTKRPKSLLSIDSSSSELPLSPLPTRKKLKVYDEDTILRFTHVDQPPVPFQPRNDPHTVGTNLRNTKGRNHKPHIAFQSSALAGGLHAAELTRGLAVPPVKDLTDDKAGASTAQGTIRSRPSSTDTNSPESDTSITMDDGSSVSEEAEGYKSFQVQLKVATEVAISAERPVQMHEATGRSLNLLEAANYKFVASNKQQSFELYAKLVEPDYSSRPVLSQAVLSCARAAETPSQRQYARHLLLKRLECAEESIAVSSQMQLTHMLLAKSYAMDSNEAAFFDLSDRRSALHHRRSALQMTRIYNFDVSFDMLTYLCNKHVSYSLYDGKDQKEPIGHDDFVQFTQTLRWSNSPNPTRVSELQDDSSSTLFDCAQSCIDWCAASVNGAPLAHYRNLKGLAKGSSTDISNGWSPESTALYLYFNDRRLHDESFNSKSAILWIRKTWEGLKISKAELLMVCCDLITDVITVYQSGLAQNDNKVTNYQWQASNLRTIIEILQRLPREELVTRFLRRLFERTKDVVASGNQSMAGIDETYLQTVPYPESYPLMLRPPLLRGTIIRDTLVFVGFEDWPRTESLHESSMREIGYDPTMASSCRSSISSYRRMRSAANSMFRGRVQTANSIRSRSSRATTTSLYFAGSIDDLSDMMTDSFSIAERPNEEDIIEQGMK</sequence>
<comment type="caution">
    <text evidence="3">The sequence shown here is derived from an EMBL/GenBank/DDBJ whole genome shotgun (WGS) entry which is preliminary data.</text>
</comment>
<accession>A0AAW0QDQ9</accession>
<evidence type="ECO:0000313" key="3">
    <source>
        <dbReference type="EMBL" id="KAK8092534.1"/>
    </source>
</evidence>
<name>A0AAW0QDQ9_9PEZI</name>
<keyword evidence="4" id="KW-1185">Reference proteome</keyword>
<proteinExistence type="predicted"/>
<evidence type="ECO:0000313" key="4">
    <source>
        <dbReference type="Proteomes" id="UP001392437"/>
    </source>
</evidence>
<organism evidence="3 4">
    <name type="scientific">Apiospora kogelbergensis</name>
    <dbReference type="NCBI Taxonomy" id="1337665"/>
    <lineage>
        <taxon>Eukaryota</taxon>
        <taxon>Fungi</taxon>
        <taxon>Dikarya</taxon>
        <taxon>Ascomycota</taxon>
        <taxon>Pezizomycotina</taxon>
        <taxon>Sordariomycetes</taxon>
        <taxon>Xylariomycetidae</taxon>
        <taxon>Amphisphaeriales</taxon>
        <taxon>Apiosporaceae</taxon>
        <taxon>Apiospora</taxon>
    </lineage>
</organism>
<protein>
    <recommendedName>
        <fullName evidence="2">Clr5 domain-containing protein</fullName>
    </recommendedName>
</protein>